<dbReference type="InterPro" id="IPR006680">
    <property type="entry name" value="Amidohydro-rel"/>
</dbReference>
<sequence length="282" mass="32412">MKIDMHVHVTPEEISRDFRKIGEKEPYFNLLSTTPQNKFATAEQVIEEMKQTGIDQSVIFGFSFNDMALCKYVNDYVIEKVKAYPNELIGFMSVVPNHKDTPYEIERCYQKGLRGIGELFPAGQPFNISELKDTKAFGECCKAYNLPVIVHTNEPVGHYYAGKTDTSLKEIETFIEHHQDIPIILAHFGGGIFMYELMREVREKFKNVYYDNAAAIFLYDSKVYRMARELGLIDKFFFGSDFPLLSPSRYEASIAESGLTKEEKEKLYGQNARKLLKKCGIL</sequence>
<dbReference type="InterPro" id="IPR032465">
    <property type="entry name" value="ACMSD"/>
</dbReference>
<dbReference type="Pfam" id="PF04909">
    <property type="entry name" value="Amidohydro_2"/>
    <property type="match status" value="1"/>
</dbReference>
<dbReference type="PANTHER" id="PTHR21240">
    <property type="entry name" value="2-AMINO-3-CARBOXYLMUCONATE-6-SEMIALDEHYDE DECARBOXYLASE"/>
    <property type="match status" value="1"/>
</dbReference>
<reference evidence="3" key="1">
    <citation type="journal article" date="2021" name="PeerJ">
        <title>Extensive microbial diversity within the chicken gut microbiome revealed by metagenomics and culture.</title>
        <authorList>
            <person name="Gilroy R."/>
            <person name="Ravi A."/>
            <person name="Getino M."/>
            <person name="Pursley I."/>
            <person name="Horton D.L."/>
            <person name="Alikhan N.F."/>
            <person name="Baker D."/>
            <person name="Gharbi K."/>
            <person name="Hall N."/>
            <person name="Watson M."/>
            <person name="Adriaenssens E.M."/>
            <person name="Foster-Nyarko E."/>
            <person name="Jarju S."/>
            <person name="Secka A."/>
            <person name="Antonio M."/>
            <person name="Oren A."/>
            <person name="Chaudhuri R.R."/>
            <person name="La Ragione R."/>
            <person name="Hildebrand F."/>
            <person name="Pallen M.J."/>
        </authorList>
    </citation>
    <scope>NUCLEOTIDE SEQUENCE</scope>
    <source>
        <strain evidence="3">B5-657</strain>
    </source>
</reference>
<reference evidence="3" key="2">
    <citation type="submission" date="2021-04" db="EMBL/GenBank/DDBJ databases">
        <authorList>
            <person name="Gilroy R."/>
        </authorList>
    </citation>
    <scope>NUCLEOTIDE SEQUENCE</scope>
    <source>
        <strain evidence="3">B5-657</strain>
    </source>
</reference>
<dbReference type="GO" id="GO:0005737">
    <property type="term" value="C:cytoplasm"/>
    <property type="evidence" value="ECO:0007669"/>
    <property type="project" value="TreeGrafter"/>
</dbReference>
<dbReference type="InterPro" id="IPR032466">
    <property type="entry name" value="Metal_Hydrolase"/>
</dbReference>
<evidence type="ECO:0000313" key="4">
    <source>
        <dbReference type="Proteomes" id="UP000824229"/>
    </source>
</evidence>
<organism evidence="3 4">
    <name type="scientific">Candidatus Cellulosilyticum pullistercoris</name>
    <dbReference type="NCBI Taxonomy" id="2838521"/>
    <lineage>
        <taxon>Bacteria</taxon>
        <taxon>Bacillati</taxon>
        <taxon>Bacillota</taxon>
        <taxon>Clostridia</taxon>
        <taxon>Lachnospirales</taxon>
        <taxon>Cellulosilyticaceae</taxon>
        <taxon>Cellulosilyticum</taxon>
    </lineage>
</organism>
<protein>
    <submittedName>
        <fullName evidence="3">Amidohydrolase</fullName>
    </submittedName>
</protein>
<accession>A0A9E2NKI0</accession>
<dbReference type="SUPFAM" id="SSF51556">
    <property type="entry name" value="Metallo-dependent hydrolases"/>
    <property type="match status" value="1"/>
</dbReference>
<dbReference type="Proteomes" id="UP000824229">
    <property type="component" value="Unassembled WGS sequence"/>
</dbReference>
<dbReference type="EMBL" id="JAHLFQ010000076">
    <property type="protein sequence ID" value="MBU3803870.1"/>
    <property type="molecule type" value="Genomic_DNA"/>
</dbReference>
<evidence type="ECO:0000259" key="2">
    <source>
        <dbReference type="Pfam" id="PF04909"/>
    </source>
</evidence>
<feature type="domain" description="Amidohydrolase-related" evidence="2">
    <location>
        <begin position="3"/>
        <end position="277"/>
    </location>
</feature>
<dbReference type="GO" id="GO:0019748">
    <property type="term" value="P:secondary metabolic process"/>
    <property type="evidence" value="ECO:0007669"/>
    <property type="project" value="TreeGrafter"/>
</dbReference>
<name>A0A9E2NKI0_9FIRM</name>
<keyword evidence="1" id="KW-0456">Lyase</keyword>
<dbReference type="AlphaFoldDB" id="A0A9E2NKI0"/>
<evidence type="ECO:0000256" key="1">
    <source>
        <dbReference type="ARBA" id="ARBA00023239"/>
    </source>
</evidence>
<comment type="caution">
    <text evidence="3">The sequence shown here is derived from an EMBL/GenBank/DDBJ whole genome shotgun (WGS) entry which is preliminary data.</text>
</comment>
<dbReference type="GO" id="GO:0016787">
    <property type="term" value="F:hydrolase activity"/>
    <property type="evidence" value="ECO:0007669"/>
    <property type="project" value="InterPro"/>
</dbReference>
<dbReference type="Gene3D" id="3.20.20.140">
    <property type="entry name" value="Metal-dependent hydrolases"/>
    <property type="match status" value="1"/>
</dbReference>
<gene>
    <name evidence="3" type="ORF">H9872_03840</name>
</gene>
<evidence type="ECO:0000313" key="3">
    <source>
        <dbReference type="EMBL" id="MBU3803870.1"/>
    </source>
</evidence>
<proteinExistence type="predicted"/>
<dbReference type="GO" id="GO:0016831">
    <property type="term" value="F:carboxy-lyase activity"/>
    <property type="evidence" value="ECO:0007669"/>
    <property type="project" value="InterPro"/>
</dbReference>
<dbReference type="PANTHER" id="PTHR21240:SF28">
    <property type="entry name" value="ISO-OROTATE DECARBOXYLASE (EUROFUNG)"/>
    <property type="match status" value="1"/>
</dbReference>